<feature type="transmembrane region" description="Helical" evidence="1">
    <location>
        <begin position="87"/>
        <end position="112"/>
    </location>
</feature>
<dbReference type="Proteomes" id="UP000241394">
    <property type="component" value="Chromosome LG11"/>
</dbReference>
<dbReference type="InParanoid" id="A0A2R6QZL2"/>
<keyword evidence="1" id="KW-0812">Transmembrane</keyword>
<organism evidence="2 3">
    <name type="scientific">Actinidia chinensis var. chinensis</name>
    <name type="common">Chinese soft-hair kiwi</name>
    <dbReference type="NCBI Taxonomy" id="1590841"/>
    <lineage>
        <taxon>Eukaryota</taxon>
        <taxon>Viridiplantae</taxon>
        <taxon>Streptophyta</taxon>
        <taxon>Embryophyta</taxon>
        <taxon>Tracheophyta</taxon>
        <taxon>Spermatophyta</taxon>
        <taxon>Magnoliopsida</taxon>
        <taxon>eudicotyledons</taxon>
        <taxon>Gunneridae</taxon>
        <taxon>Pentapetalae</taxon>
        <taxon>asterids</taxon>
        <taxon>Ericales</taxon>
        <taxon>Actinidiaceae</taxon>
        <taxon>Actinidia</taxon>
    </lineage>
</organism>
<reference evidence="3" key="2">
    <citation type="journal article" date="2018" name="BMC Genomics">
        <title>A manually annotated Actinidia chinensis var. chinensis (kiwifruit) genome highlights the challenges associated with draft genomes and gene prediction in plants.</title>
        <authorList>
            <person name="Pilkington S.M."/>
            <person name="Crowhurst R."/>
            <person name="Hilario E."/>
            <person name="Nardozza S."/>
            <person name="Fraser L."/>
            <person name="Peng Y."/>
            <person name="Gunaseelan K."/>
            <person name="Simpson R."/>
            <person name="Tahir J."/>
            <person name="Deroles S.C."/>
            <person name="Templeton K."/>
            <person name="Luo Z."/>
            <person name="Davy M."/>
            <person name="Cheng C."/>
            <person name="McNeilage M."/>
            <person name="Scaglione D."/>
            <person name="Liu Y."/>
            <person name="Zhang Q."/>
            <person name="Datson P."/>
            <person name="De Silva N."/>
            <person name="Gardiner S.E."/>
            <person name="Bassett H."/>
            <person name="Chagne D."/>
            <person name="McCallum J."/>
            <person name="Dzierzon H."/>
            <person name="Deng C."/>
            <person name="Wang Y.Y."/>
            <person name="Barron L."/>
            <person name="Manako K."/>
            <person name="Bowen J."/>
            <person name="Foster T.M."/>
            <person name="Erridge Z.A."/>
            <person name="Tiffin H."/>
            <person name="Waite C.N."/>
            <person name="Davies K.M."/>
            <person name="Grierson E.P."/>
            <person name="Laing W.A."/>
            <person name="Kirk R."/>
            <person name="Chen X."/>
            <person name="Wood M."/>
            <person name="Montefiori M."/>
            <person name="Brummell D.A."/>
            <person name="Schwinn K.E."/>
            <person name="Catanach A."/>
            <person name="Fullerton C."/>
            <person name="Li D."/>
            <person name="Meiyalaghan S."/>
            <person name="Nieuwenhuizen N."/>
            <person name="Read N."/>
            <person name="Prakash R."/>
            <person name="Hunter D."/>
            <person name="Zhang H."/>
            <person name="McKenzie M."/>
            <person name="Knabel M."/>
            <person name="Harris A."/>
            <person name="Allan A.C."/>
            <person name="Gleave A."/>
            <person name="Chen A."/>
            <person name="Janssen B.J."/>
            <person name="Plunkett B."/>
            <person name="Ampomah-Dwamena C."/>
            <person name="Voogd C."/>
            <person name="Leif D."/>
            <person name="Lafferty D."/>
            <person name="Souleyre E.J.F."/>
            <person name="Varkonyi-Gasic E."/>
            <person name="Gambi F."/>
            <person name="Hanley J."/>
            <person name="Yao J.L."/>
            <person name="Cheung J."/>
            <person name="David K.M."/>
            <person name="Warren B."/>
            <person name="Marsh K."/>
            <person name="Snowden K.C."/>
            <person name="Lin-Wang K."/>
            <person name="Brian L."/>
            <person name="Martinez-Sanchez M."/>
            <person name="Wang M."/>
            <person name="Ileperuma N."/>
            <person name="Macnee N."/>
            <person name="Campin R."/>
            <person name="McAtee P."/>
            <person name="Drummond R.S.M."/>
            <person name="Espley R.V."/>
            <person name="Ireland H.S."/>
            <person name="Wu R."/>
            <person name="Atkinson R.G."/>
            <person name="Karunairetnam S."/>
            <person name="Bulley S."/>
            <person name="Chunkath S."/>
            <person name="Hanley Z."/>
            <person name="Storey R."/>
            <person name="Thrimawithana A.H."/>
            <person name="Thomson S."/>
            <person name="David C."/>
            <person name="Testolin R."/>
            <person name="Huang H."/>
            <person name="Hellens R.P."/>
            <person name="Schaffer R.J."/>
        </authorList>
    </citation>
    <scope>NUCLEOTIDE SEQUENCE [LARGE SCALE GENOMIC DNA]</scope>
    <source>
        <strain evidence="3">cv. Red5</strain>
    </source>
</reference>
<evidence type="ECO:0000313" key="3">
    <source>
        <dbReference type="Proteomes" id="UP000241394"/>
    </source>
</evidence>
<comment type="caution">
    <text evidence="2">The sequence shown here is derived from an EMBL/GenBank/DDBJ whole genome shotgun (WGS) entry which is preliminary data.</text>
</comment>
<gene>
    <name evidence="2" type="ORF">CEY00_Acc12504</name>
</gene>
<dbReference type="AlphaFoldDB" id="A0A2R6QZL2"/>
<feature type="transmembrane region" description="Helical" evidence="1">
    <location>
        <begin position="132"/>
        <end position="165"/>
    </location>
</feature>
<evidence type="ECO:0000256" key="1">
    <source>
        <dbReference type="SAM" id="Phobius"/>
    </source>
</evidence>
<reference evidence="2 3" key="1">
    <citation type="submission" date="2017-07" db="EMBL/GenBank/DDBJ databases">
        <title>An improved, manually edited Actinidia chinensis var. chinensis (kiwifruit) genome highlights the challenges associated with draft genomes and gene prediction in plants.</title>
        <authorList>
            <person name="Pilkington S."/>
            <person name="Crowhurst R."/>
            <person name="Hilario E."/>
            <person name="Nardozza S."/>
            <person name="Fraser L."/>
            <person name="Peng Y."/>
            <person name="Gunaseelan K."/>
            <person name="Simpson R."/>
            <person name="Tahir J."/>
            <person name="Deroles S."/>
            <person name="Templeton K."/>
            <person name="Luo Z."/>
            <person name="Davy M."/>
            <person name="Cheng C."/>
            <person name="Mcneilage M."/>
            <person name="Scaglione D."/>
            <person name="Liu Y."/>
            <person name="Zhang Q."/>
            <person name="Datson P."/>
            <person name="De Silva N."/>
            <person name="Gardiner S."/>
            <person name="Bassett H."/>
            <person name="Chagne D."/>
            <person name="Mccallum J."/>
            <person name="Dzierzon H."/>
            <person name="Deng C."/>
            <person name="Wang Y.-Y."/>
            <person name="Barron N."/>
            <person name="Manako K."/>
            <person name="Bowen J."/>
            <person name="Foster T."/>
            <person name="Erridge Z."/>
            <person name="Tiffin H."/>
            <person name="Waite C."/>
            <person name="Davies K."/>
            <person name="Grierson E."/>
            <person name="Laing W."/>
            <person name="Kirk R."/>
            <person name="Chen X."/>
            <person name="Wood M."/>
            <person name="Montefiori M."/>
            <person name="Brummell D."/>
            <person name="Schwinn K."/>
            <person name="Catanach A."/>
            <person name="Fullerton C."/>
            <person name="Li D."/>
            <person name="Meiyalaghan S."/>
            <person name="Nieuwenhuizen N."/>
            <person name="Read N."/>
            <person name="Prakash R."/>
            <person name="Hunter D."/>
            <person name="Zhang H."/>
            <person name="Mckenzie M."/>
            <person name="Knabel M."/>
            <person name="Harris A."/>
            <person name="Allan A."/>
            <person name="Chen A."/>
            <person name="Janssen B."/>
            <person name="Plunkett B."/>
            <person name="Dwamena C."/>
            <person name="Voogd C."/>
            <person name="Leif D."/>
            <person name="Lafferty D."/>
            <person name="Souleyre E."/>
            <person name="Varkonyi-Gasic E."/>
            <person name="Gambi F."/>
            <person name="Hanley J."/>
            <person name="Yao J.-L."/>
            <person name="Cheung J."/>
            <person name="David K."/>
            <person name="Warren B."/>
            <person name="Marsh K."/>
            <person name="Snowden K."/>
            <person name="Lin-Wang K."/>
            <person name="Brian L."/>
            <person name="Martinez-Sanchez M."/>
            <person name="Wang M."/>
            <person name="Ileperuma N."/>
            <person name="Macnee N."/>
            <person name="Campin R."/>
            <person name="Mcatee P."/>
            <person name="Drummond R."/>
            <person name="Espley R."/>
            <person name="Ireland H."/>
            <person name="Wu R."/>
            <person name="Atkinson R."/>
            <person name="Karunairetnam S."/>
            <person name="Bulley S."/>
            <person name="Chunkath S."/>
            <person name="Hanley Z."/>
            <person name="Storey R."/>
            <person name="Thrimawithana A."/>
            <person name="Thomson S."/>
            <person name="David C."/>
            <person name="Testolin R."/>
        </authorList>
    </citation>
    <scope>NUCLEOTIDE SEQUENCE [LARGE SCALE GENOMIC DNA]</scope>
    <source>
        <strain evidence="3">cv. Red5</strain>
        <tissue evidence="2">Young leaf</tissue>
    </source>
</reference>
<keyword evidence="3" id="KW-1185">Reference proteome</keyword>
<name>A0A2R6QZL2_ACTCC</name>
<keyword evidence="1" id="KW-1133">Transmembrane helix</keyword>
<protein>
    <submittedName>
        <fullName evidence="2">Tetraspanin-19 like</fullName>
    </submittedName>
</protein>
<feature type="transmembrane region" description="Helical" evidence="1">
    <location>
        <begin position="56"/>
        <end position="75"/>
    </location>
</feature>
<proteinExistence type="predicted"/>
<accession>A0A2R6QZL2</accession>
<dbReference type="OrthoDB" id="1894372at2759"/>
<evidence type="ECO:0000313" key="2">
    <source>
        <dbReference type="EMBL" id="PSS17813.1"/>
    </source>
</evidence>
<dbReference type="Gramene" id="PSS17813">
    <property type="protein sequence ID" value="PSS17813"/>
    <property type="gene ID" value="CEY00_Acc12504"/>
</dbReference>
<dbReference type="OMA" id="YCARCCL"/>
<feature type="transmembrane region" description="Helical" evidence="1">
    <location>
        <begin position="16"/>
        <end position="36"/>
    </location>
</feature>
<sequence>MMIGCNRYRLYNSWRVVNVIVNVFGMGMIIYSLWLLKMWIQGVDRLPAPVELPRPWFIHVCLGVGIIVCMSTLSGHMVANCISKSVLGVYIVSIFSLLLIQVGMIVAVLFRINWDGEIMRYIDGRHNKFKGFLLFHIVICRLISILALVAQTNVIVLAAIVWAVGGEPAIHRRISGPFDIRQSFMMDYNSPVLSDRGRLEETLKSYMDGILRNPYCQIIRNQS</sequence>
<keyword evidence="1" id="KW-0472">Membrane</keyword>
<dbReference type="STRING" id="1590841.A0A2R6QZL2"/>
<dbReference type="EMBL" id="NKQK01000011">
    <property type="protein sequence ID" value="PSS17813.1"/>
    <property type="molecule type" value="Genomic_DNA"/>
</dbReference>